<evidence type="ECO:0000256" key="3">
    <source>
        <dbReference type="ARBA" id="ARBA00023004"/>
    </source>
</evidence>
<gene>
    <name evidence="6" type="ORF">E1261_04935</name>
</gene>
<dbReference type="PANTHER" id="PTHR11228:SF7">
    <property type="entry name" value="PQQA PEPTIDE CYCLASE"/>
    <property type="match status" value="1"/>
</dbReference>
<dbReference type="SFLD" id="SFLDG01067">
    <property type="entry name" value="SPASM/twitch_domain_containing"/>
    <property type="match status" value="1"/>
</dbReference>
<accession>A0A4R4QEY2</accession>
<dbReference type="AlphaFoldDB" id="A0A4R4QEY2"/>
<dbReference type="GO" id="GO:0046872">
    <property type="term" value="F:metal ion binding"/>
    <property type="evidence" value="ECO:0007669"/>
    <property type="project" value="UniProtKB-KW"/>
</dbReference>
<protein>
    <submittedName>
        <fullName evidence="6">Radical SAM protein</fullName>
    </submittedName>
</protein>
<comment type="caution">
    <text evidence="6">The sequence shown here is derived from an EMBL/GenBank/DDBJ whole genome shotgun (WGS) entry which is preliminary data.</text>
</comment>
<dbReference type="InterPro" id="IPR050377">
    <property type="entry name" value="Radical_SAM_PqqE_MftC-like"/>
</dbReference>
<keyword evidence="1" id="KW-0949">S-adenosyl-L-methionine</keyword>
<evidence type="ECO:0000256" key="4">
    <source>
        <dbReference type="ARBA" id="ARBA00023014"/>
    </source>
</evidence>
<keyword evidence="3" id="KW-0408">Iron</keyword>
<reference evidence="6 7" key="1">
    <citation type="submission" date="2019-03" db="EMBL/GenBank/DDBJ databases">
        <title>Draft genome sequences of novel Actinobacteria.</title>
        <authorList>
            <person name="Sahin N."/>
            <person name="Ay H."/>
            <person name="Saygin H."/>
        </authorList>
    </citation>
    <scope>NUCLEOTIDE SEQUENCE [LARGE SCALE GENOMIC DNA]</scope>
    <source>
        <strain evidence="6 7">JCM 30547</strain>
    </source>
</reference>
<keyword evidence="4" id="KW-0411">Iron-sulfur</keyword>
<dbReference type="EMBL" id="SMKA01000010">
    <property type="protein sequence ID" value="TDC34054.1"/>
    <property type="molecule type" value="Genomic_DNA"/>
</dbReference>
<dbReference type="Gene3D" id="3.20.20.70">
    <property type="entry name" value="Aldolase class I"/>
    <property type="match status" value="1"/>
</dbReference>
<dbReference type="RefSeq" id="WP_132402518.1">
    <property type="nucleotide sequence ID" value="NZ_SMKA01000010.1"/>
</dbReference>
<dbReference type="PANTHER" id="PTHR11228">
    <property type="entry name" value="RADICAL SAM DOMAIN PROTEIN"/>
    <property type="match status" value="1"/>
</dbReference>
<evidence type="ECO:0000313" key="6">
    <source>
        <dbReference type="EMBL" id="TDC34054.1"/>
    </source>
</evidence>
<dbReference type="InterPro" id="IPR058240">
    <property type="entry name" value="rSAM_sf"/>
</dbReference>
<evidence type="ECO:0000259" key="5">
    <source>
        <dbReference type="PROSITE" id="PS51918"/>
    </source>
</evidence>
<dbReference type="SFLD" id="SFLDS00029">
    <property type="entry name" value="Radical_SAM"/>
    <property type="match status" value="1"/>
</dbReference>
<evidence type="ECO:0000313" key="7">
    <source>
        <dbReference type="Proteomes" id="UP000295075"/>
    </source>
</evidence>
<name>A0A4R4QEY2_9ACTN</name>
<proteinExistence type="predicted"/>
<organism evidence="6 7">
    <name type="scientific">Kribbella albertanoniae</name>
    <dbReference type="NCBI Taxonomy" id="1266829"/>
    <lineage>
        <taxon>Bacteria</taxon>
        <taxon>Bacillati</taxon>
        <taxon>Actinomycetota</taxon>
        <taxon>Actinomycetes</taxon>
        <taxon>Propionibacteriales</taxon>
        <taxon>Kribbellaceae</taxon>
        <taxon>Kribbella</taxon>
    </lineage>
</organism>
<evidence type="ECO:0000256" key="2">
    <source>
        <dbReference type="ARBA" id="ARBA00022723"/>
    </source>
</evidence>
<dbReference type="InterPro" id="IPR007197">
    <property type="entry name" value="rSAM"/>
</dbReference>
<dbReference type="OrthoDB" id="9782387at2"/>
<dbReference type="SUPFAM" id="SSF102114">
    <property type="entry name" value="Radical SAM enzymes"/>
    <property type="match status" value="1"/>
</dbReference>
<dbReference type="Proteomes" id="UP000295075">
    <property type="component" value="Unassembled WGS sequence"/>
</dbReference>
<dbReference type="InterPro" id="IPR013785">
    <property type="entry name" value="Aldolase_TIM"/>
</dbReference>
<dbReference type="PROSITE" id="PS51918">
    <property type="entry name" value="RADICAL_SAM"/>
    <property type="match status" value="1"/>
</dbReference>
<evidence type="ECO:0000256" key="1">
    <source>
        <dbReference type="ARBA" id="ARBA00022691"/>
    </source>
</evidence>
<sequence length="344" mass="38232">MRTFDTPDQVIWDITYACPMRCIHCYSESGRRPSRKLGYSEMLRIADAIVSMAPRGAVIAGGEPLLIPTICDVIRRIANGGVPVTMYTSGWQLSEPQAQTLAELCERLVISLDGPTPEVHDRIRGRVGSFAQAMDALRLLNEVSAARRAAGQAALSFGIDCVLLQSNFDYMQDVCKKAAVEFSELQFITFGAVIPAGLANRTGFEESELLTEEQLGLLNDPTHADRLRALVPGSVEVNLTDNRFLQMHPDLIARGLIFNAMQLEPDGEVRAMAIYEGTVGNILTEPPTTIWQRAQARWRDPIVVETLSKVQTMRQWAEAARQIDYHFGSETVRARIDRRPTFPA</sequence>
<keyword evidence="2" id="KW-0479">Metal-binding</keyword>
<dbReference type="Pfam" id="PF04055">
    <property type="entry name" value="Radical_SAM"/>
    <property type="match status" value="1"/>
</dbReference>
<dbReference type="GO" id="GO:0003824">
    <property type="term" value="F:catalytic activity"/>
    <property type="evidence" value="ECO:0007669"/>
    <property type="project" value="InterPro"/>
</dbReference>
<feature type="domain" description="Radical SAM core" evidence="5">
    <location>
        <begin position="4"/>
        <end position="228"/>
    </location>
</feature>
<dbReference type="CDD" id="cd01335">
    <property type="entry name" value="Radical_SAM"/>
    <property type="match status" value="1"/>
</dbReference>
<keyword evidence="7" id="KW-1185">Reference proteome</keyword>
<dbReference type="GO" id="GO:0051536">
    <property type="term" value="F:iron-sulfur cluster binding"/>
    <property type="evidence" value="ECO:0007669"/>
    <property type="project" value="UniProtKB-KW"/>
</dbReference>